<dbReference type="SUPFAM" id="SSF101801">
    <property type="entry name" value="Surface presentation of antigens (SPOA)"/>
    <property type="match status" value="1"/>
</dbReference>
<dbReference type="RefSeq" id="WP_110524140.1">
    <property type="nucleotide sequence ID" value="NZ_QKOE01000005.1"/>
</dbReference>
<organism evidence="2 3">
    <name type="scientific">Parazoarcus communis SWub3 = DSM 12120</name>
    <dbReference type="NCBI Taxonomy" id="1121029"/>
    <lineage>
        <taxon>Bacteria</taxon>
        <taxon>Pseudomonadati</taxon>
        <taxon>Pseudomonadota</taxon>
        <taxon>Betaproteobacteria</taxon>
        <taxon>Rhodocyclales</taxon>
        <taxon>Zoogloeaceae</taxon>
        <taxon>Parazoarcus</taxon>
    </lineage>
</organism>
<dbReference type="EMBL" id="QKOE01000005">
    <property type="protein sequence ID" value="PZA16916.1"/>
    <property type="molecule type" value="Genomic_DNA"/>
</dbReference>
<evidence type="ECO:0000313" key="3">
    <source>
        <dbReference type="Proteomes" id="UP000248259"/>
    </source>
</evidence>
<dbReference type="Pfam" id="PF01052">
    <property type="entry name" value="FliMN_C"/>
    <property type="match status" value="1"/>
</dbReference>
<keyword evidence="3" id="KW-1185">Reference proteome</keyword>
<evidence type="ECO:0000313" key="2">
    <source>
        <dbReference type="EMBL" id="PZA16916.1"/>
    </source>
</evidence>
<comment type="caution">
    <text evidence="2">The sequence shown here is derived from an EMBL/GenBank/DDBJ whole genome shotgun (WGS) entry which is preliminary data.</text>
</comment>
<dbReference type="Gene3D" id="2.30.330.10">
    <property type="entry name" value="SpoA-like"/>
    <property type="match status" value="1"/>
</dbReference>
<dbReference type="AlphaFoldDB" id="A0A323V0F9"/>
<protein>
    <recommendedName>
        <fullName evidence="1">Flagellar motor switch protein FliN-like C-terminal domain-containing protein</fullName>
    </recommendedName>
</protein>
<dbReference type="InterPro" id="IPR036429">
    <property type="entry name" value="SpoA-like_sf"/>
</dbReference>
<dbReference type="Proteomes" id="UP000248259">
    <property type="component" value="Unassembled WGS sequence"/>
</dbReference>
<accession>A0A323V0F9</accession>
<evidence type="ECO:0000259" key="1">
    <source>
        <dbReference type="Pfam" id="PF01052"/>
    </source>
</evidence>
<dbReference type="InterPro" id="IPR001543">
    <property type="entry name" value="FliN-like_C"/>
</dbReference>
<proteinExistence type="predicted"/>
<sequence length="281" mass="31281">MTAGKSKVQHDVPPDALVRLKPHKLGRHYHKVPQYISETVNKYPRLISDYFLRNFRINLESGRMAVHEQVDLEPDCLFRNRVGKFGFAIDRELLGEALECYYGGVRVRAKEGLPNISTSEQRLRDRLGRDLVDIVVHALMAGGAAGEIEPHLDAYDQPQWEQVIEYVLTSHLSGQTASLHIFLDSRACDTLTTRLAGKTAVSTGVVADDSIKRLPLRLECVLASAQLPLAGVMALQPGDVLPIRLRERCEVRINRHPLFSGAIYEHAGALCLTSLESVSNP</sequence>
<gene>
    <name evidence="2" type="ORF">DNK49_09735</name>
</gene>
<name>A0A323V0F9_9RHOO</name>
<reference evidence="2 3" key="1">
    <citation type="submission" date="2018-06" db="EMBL/GenBank/DDBJ databases">
        <title>Azoarcus communis strain SWub3 genome.</title>
        <authorList>
            <person name="Zorraquino Salvo V."/>
            <person name="Toubiana D."/>
            <person name="Blumwald E."/>
        </authorList>
    </citation>
    <scope>NUCLEOTIDE SEQUENCE [LARGE SCALE GENOMIC DNA]</scope>
    <source>
        <strain evidence="2 3">SWub3</strain>
    </source>
</reference>
<feature type="domain" description="Flagellar motor switch protein FliN-like C-terminal" evidence="1">
    <location>
        <begin position="210"/>
        <end position="270"/>
    </location>
</feature>
<dbReference type="OrthoDB" id="8560797at2"/>